<evidence type="ECO:0008006" key="5">
    <source>
        <dbReference type="Google" id="ProtNLM"/>
    </source>
</evidence>
<dbReference type="Proteomes" id="UP000177281">
    <property type="component" value="Unassembled WGS sequence"/>
</dbReference>
<dbReference type="PANTHER" id="PTHR35601">
    <property type="entry name" value="TOXIN RELE"/>
    <property type="match status" value="1"/>
</dbReference>
<dbReference type="EMBL" id="MFFB01000007">
    <property type="protein sequence ID" value="OGE94847.1"/>
    <property type="molecule type" value="Genomic_DNA"/>
</dbReference>
<dbReference type="Gene3D" id="3.30.2310.20">
    <property type="entry name" value="RelE-like"/>
    <property type="match status" value="1"/>
</dbReference>
<protein>
    <recommendedName>
        <fullName evidence="5">Addiction module toxin RelE</fullName>
    </recommendedName>
</protein>
<comment type="similarity">
    <text evidence="1">Belongs to the RelE toxin family.</text>
</comment>
<evidence type="ECO:0000256" key="1">
    <source>
        <dbReference type="ARBA" id="ARBA00006226"/>
    </source>
</evidence>
<dbReference type="SUPFAM" id="SSF143011">
    <property type="entry name" value="RelE-like"/>
    <property type="match status" value="1"/>
</dbReference>
<proteinExistence type="inferred from homology"/>
<accession>A0A1F5PYC8</accession>
<dbReference type="InterPro" id="IPR007712">
    <property type="entry name" value="RelE/ParE_toxin"/>
</dbReference>
<keyword evidence="2" id="KW-1277">Toxin-antitoxin system</keyword>
<evidence type="ECO:0000256" key="2">
    <source>
        <dbReference type="ARBA" id="ARBA00022649"/>
    </source>
</evidence>
<dbReference type="InterPro" id="IPR035093">
    <property type="entry name" value="RelE/ParE_toxin_dom_sf"/>
</dbReference>
<organism evidence="3 4">
    <name type="scientific">Candidatus Doudnabacteria bacterium RIFCSPLOWO2_01_FULL_44_21</name>
    <dbReference type="NCBI Taxonomy" id="1817841"/>
    <lineage>
        <taxon>Bacteria</taxon>
        <taxon>Candidatus Doudnaibacteriota</taxon>
    </lineage>
</organism>
<comment type="caution">
    <text evidence="3">The sequence shown here is derived from an EMBL/GenBank/DDBJ whole genome shotgun (WGS) entry which is preliminary data.</text>
</comment>
<dbReference type="NCBIfam" id="TIGR02385">
    <property type="entry name" value="RelE_StbE"/>
    <property type="match status" value="1"/>
</dbReference>
<dbReference type="PANTHER" id="PTHR35601:SF1">
    <property type="entry name" value="TOXIN RELE"/>
    <property type="match status" value="1"/>
</dbReference>
<evidence type="ECO:0000313" key="4">
    <source>
        <dbReference type="Proteomes" id="UP000177281"/>
    </source>
</evidence>
<reference evidence="3 4" key="1">
    <citation type="journal article" date="2016" name="Nat. Commun.">
        <title>Thousands of microbial genomes shed light on interconnected biogeochemical processes in an aquifer system.</title>
        <authorList>
            <person name="Anantharaman K."/>
            <person name="Brown C.T."/>
            <person name="Hug L.A."/>
            <person name="Sharon I."/>
            <person name="Castelle C.J."/>
            <person name="Probst A.J."/>
            <person name="Thomas B.C."/>
            <person name="Singh A."/>
            <person name="Wilkins M.J."/>
            <person name="Karaoz U."/>
            <person name="Brodie E.L."/>
            <person name="Williams K.H."/>
            <person name="Hubbard S.S."/>
            <person name="Banfield J.F."/>
        </authorList>
    </citation>
    <scope>NUCLEOTIDE SEQUENCE [LARGE SCALE GENOMIC DNA]</scope>
</reference>
<name>A0A1F5PYC8_9BACT</name>
<sequence>MSYTVRLTPTAKKHLAKIPKNFQDKIKVTLVALQNDPFLGKRLFGKYKDQYSINVWPYRIIYEIHKNILLIIVLDIGHRQGVYK</sequence>
<dbReference type="Pfam" id="PF05016">
    <property type="entry name" value="ParE_toxin"/>
    <property type="match status" value="1"/>
</dbReference>
<evidence type="ECO:0000313" key="3">
    <source>
        <dbReference type="EMBL" id="OGE94847.1"/>
    </source>
</evidence>
<dbReference type="STRING" id="1817841.A3B10_03595"/>
<gene>
    <name evidence="3" type="ORF">A3B10_03595</name>
</gene>
<dbReference type="AlphaFoldDB" id="A0A1F5PYC8"/>